<dbReference type="EMBL" id="DVOE01000094">
    <property type="protein sequence ID" value="HIU99446.1"/>
    <property type="molecule type" value="Genomic_DNA"/>
</dbReference>
<dbReference type="SUPFAM" id="SSF46548">
    <property type="entry name" value="alpha-helical ferredoxin"/>
    <property type="match status" value="1"/>
</dbReference>
<keyword evidence="6 8" id="KW-0408">Iron</keyword>
<protein>
    <recommendedName>
        <fullName evidence="8">Ion-translocating oxidoreductase complex subunit C</fullName>
        <ecNumber evidence="8">7.-.-.-</ecNumber>
    </recommendedName>
    <alternativeName>
        <fullName evidence="8">Rnf electron transport complex subunit C</fullName>
    </alternativeName>
</protein>
<dbReference type="PANTHER" id="PTHR43034">
    <property type="entry name" value="ION-TRANSLOCATING OXIDOREDUCTASE COMPLEX SUBUNIT C"/>
    <property type="match status" value="1"/>
</dbReference>
<dbReference type="EC" id="7.-.-.-" evidence="8"/>
<keyword evidence="8" id="KW-1278">Translocase</keyword>
<reference evidence="10" key="2">
    <citation type="journal article" date="2021" name="PeerJ">
        <title>Extensive microbial diversity within the chicken gut microbiome revealed by metagenomics and culture.</title>
        <authorList>
            <person name="Gilroy R."/>
            <person name="Ravi A."/>
            <person name="Getino M."/>
            <person name="Pursley I."/>
            <person name="Horton D.L."/>
            <person name="Alikhan N.F."/>
            <person name="Baker D."/>
            <person name="Gharbi K."/>
            <person name="Hall N."/>
            <person name="Watson M."/>
            <person name="Adriaenssens E.M."/>
            <person name="Foster-Nyarko E."/>
            <person name="Jarju S."/>
            <person name="Secka A."/>
            <person name="Antonio M."/>
            <person name="Oren A."/>
            <person name="Chaudhuri R.R."/>
            <person name="La Ragione R."/>
            <person name="Hildebrand F."/>
            <person name="Pallen M.J."/>
        </authorList>
    </citation>
    <scope>NUCLEOTIDE SEQUENCE</scope>
    <source>
        <strain evidence="10">10406</strain>
    </source>
</reference>
<gene>
    <name evidence="10" type="primary">rsxC</name>
    <name evidence="8" type="synonym">rnfC</name>
    <name evidence="10" type="ORF">IAC73_06355</name>
</gene>
<dbReference type="InterPro" id="IPR010208">
    <property type="entry name" value="Ion_transpt_RnfC/RsxC"/>
</dbReference>
<dbReference type="GO" id="GO:0046872">
    <property type="term" value="F:metal ion binding"/>
    <property type="evidence" value="ECO:0007669"/>
    <property type="project" value="UniProtKB-KW"/>
</dbReference>
<accession>A0A9D1NAA9</accession>
<dbReference type="GO" id="GO:0051539">
    <property type="term" value="F:4 iron, 4 sulfur cluster binding"/>
    <property type="evidence" value="ECO:0007669"/>
    <property type="project" value="UniProtKB-KW"/>
</dbReference>
<evidence type="ECO:0000256" key="5">
    <source>
        <dbReference type="ARBA" id="ARBA00022982"/>
    </source>
</evidence>
<comment type="caution">
    <text evidence="10">The sequence shown here is derived from an EMBL/GenBank/DDBJ whole genome shotgun (WGS) entry which is preliminary data.</text>
</comment>
<evidence type="ECO:0000256" key="1">
    <source>
        <dbReference type="ARBA" id="ARBA00022448"/>
    </source>
</evidence>
<keyword evidence="1 8" id="KW-0813">Transport</keyword>
<comment type="subcellular location">
    <subcellularLocation>
        <location evidence="8">Cell membrane</location>
        <topology evidence="8">Peripheral membrane protein</topology>
    </subcellularLocation>
</comment>
<evidence type="ECO:0000256" key="4">
    <source>
        <dbReference type="ARBA" id="ARBA00022737"/>
    </source>
</evidence>
<dbReference type="InterPro" id="IPR026902">
    <property type="entry name" value="RnfC_N"/>
</dbReference>
<dbReference type="Gene3D" id="3.40.50.11540">
    <property type="entry name" value="NADH-ubiquinone oxidoreductase 51kDa subunit"/>
    <property type="match status" value="1"/>
</dbReference>
<dbReference type="Gene3D" id="3.30.70.20">
    <property type="match status" value="1"/>
</dbReference>
<feature type="binding site" evidence="8">
    <location>
        <position position="411"/>
    </location>
    <ligand>
        <name>[4Fe-4S] cluster</name>
        <dbReference type="ChEBI" id="CHEBI:49883"/>
        <label>2</label>
    </ligand>
</feature>
<keyword evidence="2 8" id="KW-0004">4Fe-4S</keyword>
<dbReference type="GO" id="GO:0009055">
    <property type="term" value="F:electron transfer activity"/>
    <property type="evidence" value="ECO:0007669"/>
    <property type="project" value="InterPro"/>
</dbReference>
<keyword evidence="5 8" id="KW-0249">Electron transport</keyword>
<dbReference type="SUPFAM" id="SSF142019">
    <property type="entry name" value="Nqo1 FMN-binding domain-like"/>
    <property type="match status" value="1"/>
</dbReference>
<evidence type="ECO:0000313" key="10">
    <source>
        <dbReference type="EMBL" id="HIU99446.1"/>
    </source>
</evidence>
<dbReference type="InterPro" id="IPR011538">
    <property type="entry name" value="Nuo51_FMN-bd"/>
</dbReference>
<comment type="similarity">
    <text evidence="8">Belongs to the 4Fe4S bacterial-type ferredoxin family. RnfC subfamily.</text>
</comment>
<sequence length="440" mass="45967">MREIMPLSALFKTFRHGTHPPARKDTAGAVVSELPVPGELFVSLGQHIGAPAKAVVAAGDRVLEGQLLAEPAPGLSAAVHSPVSGTVKGVVKLPVASGGSAEHIVVENDGRYEKSLLPPLPEDASPSEIVGRVREAGIVGMGGAGFPTAVKLTPKEKIDTLIVNGAECEPYITCDCRVMQESAEEVVRGALLLARAVGASRTVIAVEKNKPEAVAALRAAAEGRAEVLALRVKYPQGAEKQLIYAATGRRVPAGGLPSAVGCVVDNAQTALAVARAVLHGEAPVSRVITVAGGGVEKRGNFRVRVGTPFSFVYECVRGDKPETLTDKVISGGPMMGTAQADLSACCTKTTSALLFLSHDEISVAETTDCINCGRCLRSCPMFLPPREIERAVLSKDAERARTLGVEACMECGVCSYVCPAKRPLVQAMRLAKRQLKGGGK</sequence>
<feature type="binding site" evidence="8">
    <location>
        <position position="369"/>
    </location>
    <ligand>
        <name>[4Fe-4S] cluster</name>
        <dbReference type="ChEBI" id="CHEBI:49883"/>
        <label>1</label>
    </ligand>
</feature>
<feature type="binding site" evidence="8">
    <location>
        <position position="414"/>
    </location>
    <ligand>
        <name>[4Fe-4S] cluster</name>
        <dbReference type="ChEBI" id="CHEBI:49883"/>
        <label>2</label>
    </ligand>
</feature>
<feature type="domain" description="4Fe-4S ferredoxin-type" evidence="9">
    <location>
        <begin position="359"/>
        <end position="389"/>
    </location>
</feature>
<feature type="binding site" evidence="8">
    <location>
        <position position="375"/>
    </location>
    <ligand>
        <name>[4Fe-4S] cluster</name>
        <dbReference type="ChEBI" id="CHEBI:49883"/>
        <label>1</label>
    </ligand>
</feature>
<dbReference type="GO" id="GO:0022900">
    <property type="term" value="P:electron transport chain"/>
    <property type="evidence" value="ECO:0007669"/>
    <property type="project" value="UniProtKB-UniRule"/>
</dbReference>
<dbReference type="InterPro" id="IPR037225">
    <property type="entry name" value="Nuo51_FMN-bd_sf"/>
</dbReference>
<dbReference type="NCBIfam" id="TIGR01945">
    <property type="entry name" value="rnfC"/>
    <property type="match status" value="1"/>
</dbReference>
<proteinExistence type="inferred from homology"/>
<dbReference type="PANTHER" id="PTHR43034:SF2">
    <property type="entry name" value="ION-TRANSLOCATING OXIDOREDUCTASE COMPLEX SUBUNIT C"/>
    <property type="match status" value="1"/>
</dbReference>
<dbReference type="GO" id="GO:0005886">
    <property type="term" value="C:plasma membrane"/>
    <property type="evidence" value="ECO:0007669"/>
    <property type="project" value="UniProtKB-SubCell"/>
</dbReference>
<evidence type="ECO:0000256" key="2">
    <source>
        <dbReference type="ARBA" id="ARBA00022485"/>
    </source>
</evidence>
<dbReference type="Pfam" id="PF13237">
    <property type="entry name" value="Fer4_10"/>
    <property type="match status" value="1"/>
</dbReference>
<dbReference type="Pfam" id="PF13375">
    <property type="entry name" value="RnfC_N"/>
    <property type="match status" value="1"/>
</dbReference>
<organism evidence="10 11">
    <name type="scientific">Candidatus Limadaptatus stercoripullorum</name>
    <dbReference type="NCBI Taxonomy" id="2840846"/>
    <lineage>
        <taxon>Bacteria</taxon>
        <taxon>Bacillati</taxon>
        <taxon>Bacillota</taxon>
        <taxon>Clostridia</taxon>
        <taxon>Eubacteriales</taxon>
        <taxon>Candidatus Limadaptatus</taxon>
    </lineage>
</organism>
<dbReference type="Pfam" id="PF01512">
    <property type="entry name" value="Complex1_51K"/>
    <property type="match status" value="1"/>
</dbReference>
<dbReference type="InterPro" id="IPR017900">
    <property type="entry name" value="4Fe4S_Fe_S_CS"/>
</dbReference>
<dbReference type="PROSITE" id="PS00198">
    <property type="entry name" value="4FE4S_FER_1"/>
    <property type="match status" value="2"/>
</dbReference>
<comment type="subunit">
    <text evidence="8">The complex is composed of six subunits: RnfA, RnfB, RnfC, RnfD, RnfE and RnfG.</text>
</comment>
<evidence type="ECO:0000256" key="3">
    <source>
        <dbReference type="ARBA" id="ARBA00022723"/>
    </source>
</evidence>
<reference evidence="10" key="1">
    <citation type="submission" date="2020-10" db="EMBL/GenBank/DDBJ databases">
        <authorList>
            <person name="Gilroy R."/>
        </authorList>
    </citation>
    <scope>NUCLEOTIDE SEQUENCE</scope>
    <source>
        <strain evidence="10">10406</strain>
    </source>
</reference>
<feature type="binding site" evidence="8">
    <location>
        <position position="372"/>
    </location>
    <ligand>
        <name>[4Fe-4S] cluster</name>
        <dbReference type="ChEBI" id="CHEBI:49883"/>
        <label>1</label>
    </ligand>
</feature>
<comment type="function">
    <text evidence="8">Part of a membrane-bound complex that couples electron transfer with translocation of ions across the membrane.</text>
</comment>
<keyword evidence="3 8" id="KW-0479">Metal-binding</keyword>
<dbReference type="Proteomes" id="UP000886857">
    <property type="component" value="Unassembled WGS sequence"/>
</dbReference>
<feature type="domain" description="4Fe-4S ferredoxin-type" evidence="9">
    <location>
        <begin position="399"/>
        <end position="428"/>
    </location>
</feature>
<evidence type="ECO:0000256" key="8">
    <source>
        <dbReference type="HAMAP-Rule" id="MF_00461"/>
    </source>
</evidence>
<keyword evidence="8" id="KW-1003">Cell membrane</keyword>
<comment type="cofactor">
    <cofactor evidence="8">
        <name>[4Fe-4S] cluster</name>
        <dbReference type="ChEBI" id="CHEBI:49883"/>
    </cofactor>
    <text evidence="8">Binds 2 [4Fe-4S] clusters per subunit.</text>
</comment>
<keyword evidence="4 8" id="KW-0677">Repeat</keyword>
<dbReference type="PROSITE" id="PS51379">
    <property type="entry name" value="4FE4S_FER_2"/>
    <property type="match status" value="2"/>
</dbReference>
<dbReference type="AlphaFoldDB" id="A0A9D1NAA9"/>
<evidence type="ECO:0000256" key="6">
    <source>
        <dbReference type="ARBA" id="ARBA00023004"/>
    </source>
</evidence>
<dbReference type="NCBIfam" id="NF003454">
    <property type="entry name" value="PRK05035.1"/>
    <property type="match status" value="1"/>
</dbReference>
<evidence type="ECO:0000256" key="7">
    <source>
        <dbReference type="ARBA" id="ARBA00023014"/>
    </source>
</evidence>
<feature type="binding site" evidence="8">
    <location>
        <position position="418"/>
    </location>
    <ligand>
        <name>[4Fe-4S] cluster</name>
        <dbReference type="ChEBI" id="CHEBI:49883"/>
        <label>1</label>
    </ligand>
</feature>
<keyword evidence="8" id="KW-0472">Membrane</keyword>
<keyword evidence="7 8" id="KW-0411">Iron-sulfur</keyword>
<evidence type="ECO:0000259" key="9">
    <source>
        <dbReference type="PROSITE" id="PS51379"/>
    </source>
</evidence>
<dbReference type="InterPro" id="IPR017896">
    <property type="entry name" value="4Fe4S_Fe-S-bd"/>
</dbReference>
<dbReference type="HAMAP" id="MF_00461">
    <property type="entry name" value="RsxC_RnfC"/>
    <property type="match status" value="1"/>
</dbReference>
<name>A0A9D1NAA9_9FIRM</name>
<evidence type="ECO:0000313" key="11">
    <source>
        <dbReference type="Proteomes" id="UP000886857"/>
    </source>
</evidence>
<feature type="binding site" evidence="8">
    <location>
        <position position="379"/>
    </location>
    <ligand>
        <name>[4Fe-4S] cluster</name>
        <dbReference type="ChEBI" id="CHEBI:49883"/>
        <label>2</label>
    </ligand>
</feature>
<feature type="binding site" evidence="8">
    <location>
        <position position="408"/>
    </location>
    <ligand>
        <name>[4Fe-4S] cluster</name>
        <dbReference type="ChEBI" id="CHEBI:49883"/>
        <label>2</label>
    </ligand>
</feature>